<feature type="domain" description="Carrier" evidence="1">
    <location>
        <begin position="1"/>
        <end position="73"/>
    </location>
</feature>
<accession>A0A562VCG6</accession>
<dbReference type="Gene3D" id="1.10.1200.10">
    <property type="entry name" value="ACP-like"/>
    <property type="match status" value="1"/>
</dbReference>
<evidence type="ECO:0000259" key="1">
    <source>
        <dbReference type="PROSITE" id="PS50075"/>
    </source>
</evidence>
<dbReference type="Pfam" id="PF00550">
    <property type="entry name" value="PP-binding"/>
    <property type="match status" value="1"/>
</dbReference>
<dbReference type="SUPFAM" id="SSF47336">
    <property type="entry name" value="ACP-like"/>
    <property type="match status" value="1"/>
</dbReference>
<dbReference type="EMBL" id="VLLL01000005">
    <property type="protein sequence ID" value="TWJ15566.1"/>
    <property type="molecule type" value="Genomic_DNA"/>
</dbReference>
<reference evidence="2 3" key="1">
    <citation type="journal article" date="2013" name="Stand. Genomic Sci.">
        <title>Genomic Encyclopedia of Type Strains, Phase I: The one thousand microbial genomes (KMG-I) project.</title>
        <authorList>
            <person name="Kyrpides N.C."/>
            <person name="Woyke T."/>
            <person name="Eisen J.A."/>
            <person name="Garrity G."/>
            <person name="Lilburn T.G."/>
            <person name="Beck B.J."/>
            <person name="Whitman W.B."/>
            <person name="Hugenholtz P."/>
            <person name="Klenk H.P."/>
        </authorList>
    </citation>
    <scope>NUCLEOTIDE SEQUENCE [LARGE SCALE GENOMIC DNA]</scope>
    <source>
        <strain evidence="2 3">DSM 45044</strain>
    </source>
</reference>
<evidence type="ECO:0000313" key="3">
    <source>
        <dbReference type="Proteomes" id="UP000321617"/>
    </source>
</evidence>
<gene>
    <name evidence="2" type="ORF">LX16_1277</name>
</gene>
<name>A0A562VCG6_9ACTN</name>
<dbReference type="Proteomes" id="UP000321617">
    <property type="component" value="Unassembled WGS sequence"/>
</dbReference>
<sequence length="79" mass="8381">MSPSETVVHIITEVLRVDEVDTTADFYDLGGSSLQAMRICLRITQELGVEVSPEALLDCDDIDAFIAGLPAAVASTDAV</sequence>
<dbReference type="InterPro" id="IPR036736">
    <property type="entry name" value="ACP-like_sf"/>
</dbReference>
<dbReference type="AlphaFoldDB" id="A0A562VCG6"/>
<protein>
    <submittedName>
        <fullName evidence="2">Acyl carrier protein</fullName>
    </submittedName>
</protein>
<proteinExistence type="predicted"/>
<organism evidence="2 3">
    <name type="scientific">Stackebrandtia albiflava</name>
    <dbReference type="NCBI Taxonomy" id="406432"/>
    <lineage>
        <taxon>Bacteria</taxon>
        <taxon>Bacillati</taxon>
        <taxon>Actinomycetota</taxon>
        <taxon>Actinomycetes</taxon>
        <taxon>Glycomycetales</taxon>
        <taxon>Glycomycetaceae</taxon>
        <taxon>Stackebrandtia</taxon>
    </lineage>
</organism>
<keyword evidence="3" id="KW-1185">Reference proteome</keyword>
<dbReference type="PROSITE" id="PS50075">
    <property type="entry name" value="CARRIER"/>
    <property type="match status" value="1"/>
</dbReference>
<dbReference type="RefSeq" id="WP_147134449.1">
    <property type="nucleotide sequence ID" value="NZ_BAABIJ010000001.1"/>
</dbReference>
<comment type="caution">
    <text evidence="2">The sequence shown here is derived from an EMBL/GenBank/DDBJ whole genome shotgun (WGS) entry which is preliminary data.</text>
</comment>
<evidence type="ECO:0000313" key="2">
    <source>
        <dbReference type="EMBL" id="TWJ15566.1"/>
    </source>
</evidence>
<dbReference type="OrthoDB" id="2085352at2"/>
<dbReference type="InterPro" id="IPR009081">
    <property type="entry name" value="PP-bd_ACP"/>
</dbReference>